<keyword evidence="4" id="KW-1185">Reference proteome</keyword>
<dbReference type="KEGG" id="caqu:CAQU_06775"/>
<dbReference type="AlphaFoldDB" id="A0A1L7CG55"/>
<evidence type="ECO:0000259" key="2">
    <source>
        <dbReference type="Pfam" id="PF10756"/>
    </source>
</evidence>
<dbReference type="InterPro" id="IPR019692">
    <property type="entry name" value="CFP-6_PH"/>
</dbReference>
<reference evidence="3 4" key="1">
    <citation type="submission" date="2014-08" db="EMBL/GenBank/DDBJ databases">
        <title>Complete genome sequence of Corynebacterium aquilae S-613T(T) (=DSM 44791(T)), isolated from the choana of a healthy golden eagle.</title>
        <authorList>
            <person name="Ruckert C."/>
            <person name="Albersmeier A."/>
            <person name="Winkler A."/>
            <person name="Kalinowski J."/>
        </authorList>
    </citation>
    <scope>NUCLEOTIDE SEQUENCE [LARGE SCALE GENOMIC DNA]</scope>
    <source>
        <strain evidence="3 4">S-613</strain>
    </source>
</reference>
<organism evidence="3 4">
    <name type="scientific">Corynebacterium aquilae DSM 44791</name>
    <dbReference type="NCBI Taxonomy" id="1431546"/>
    <lineage>
        <taxon>Bacteria</taxon>
        <taxon>Bacillati</taxon>
        <taxon>Actinomycetota</taxon>
        <taxon>Actinomycetes</taxon>
        <taxon>Mycobacteriales</taxon>
        <taxon>Corynebacteriaceae</taxon>
        <taxon>Corynebacterium</taxon>
    </lineage>
</organism>
<accession>A0A1L7CG55</accession>
<sequence length="163" mass="18490">MRQVGRLVAANPVTTTTKPWELVVTSRVLKIRMIIAIVIVMLIHIFMAFAVVAGDTGAKVDVVDQFAFTGIGLVISGALLLMLRPRVRVNCDGVEVRNFLAPQFYPWELIYGLSFPKGDHWARLELPDFEFVSMMAFQAGDKKTVVEDVRKFRELEDRYMPED</sequence>
<proteinExistence type="predicted"/>
<dbReference type="Pfam" id="PF10756">
    <property type="entry name" value="bPH_6"/>
    <property type="match status" value="1"/>
</dbReference>
<keyword evidence="1" id="KW-1133">Transmembrane helix</keyword>
<gene>
    <name evidence="3" type="ORF">CAQU_06775</name>
</gene>
<keyword evidence="1" id="KW-0812">Transmembrane</keyword>
<dbReference type="EMBL" id="CP009245">
    <property type="protein sequence ID" value="APT84818.1"/>
    <property type="molecule type" value="Genomic_DNA"/>
</dbReference>
<dbReference type="Proteomes" id="UP000185478">
    <property type="component" value="Chromosome"/>
</dbReference>
<keyword evidence="1" id="KW-0472">Membrane</keyword>
<feature type="transmembrane region" description="Helical" evidence="1">
    <location>
        <begin position="34"/>
        <end position="54"/>
    </location>
</feature>
<dbReference type="STRING" id="1431546.CAQU_06775"/>
<evidence type="ECO:0000256" key="1">
    <source>
        <dbReference type="SAM" id="Phobius"/>
    </source>
</evidence>
<feature type="transmembrane region" description="Helical" evidence="1">
    <location>
        <begin position="66"/>
        <end position="83"/>
    </location>
</feature>
<protein>
    <submittedName>
        <fullName evidence="3">Membrane protein</fullName>
    </submittedName>
</protein>
<feature type="domain" description="Low molecular weight protein antigen 6 PH" evidence="2">
    <location>
        <begin position="84"/>
        <end position="153"/>
    </location>
</feature>
<name>A0A1L7CG55_9CORY</name>
<evidence type="ECO:0000313" key="4">
    <source>
        <dbReference type="Proteomes" id="UP000185478"/>
    </source>
</evidence>
<evidence type="ECO:0000313" key="3">
    <source>
        <dbReference type="EMBL" id="APT84818.1"/>
    </source>
</evidence>